<reference evidence="3 4" key="1">
    <citation type="submission" date="2021-01" db="EMBL/GenBank/DDBJ databases">
        <title>Whole genome shotgun sequence of Catellatospora bangladeshensis NBRC 107357.</title>
        <authorList>
            <person name="Komaki H."/>
            <person name="Tamura T."/>
        </authorList>
    </citation>
    <scope>NUCLEOTIDE SEQUENCE [LARGE SCALE GENOMIC DNA]</scope>
    <source>
        <strain evidence="3 4">NBRC 107357</strain>
    </source>
</reference>
<evidence type="ECO:0000313" key="3">
    <source>
        <dbReference type="EMBL" id="GIF85539.1"/>
    </source>
</evidence>
<dbReference type="RefSeq" id="WP_203755608.1">
    <property type="nucleotide sequence ID" value="NZ_BONF01000048.1"/>
</dbReference>
<feature type="region of interest" description="Disordered" evidence="1">
    <location>
        <begin position="291"/>
        <end position="313"/>
    </location>
</feature>
<gene>
    <name evidence="3" type="ORF">Cba03nite_68880</name>
</gene>
<evidence type="ECO:0008006" key="5">
    <source>
        <dbReference type="Google" id="ProtNLM"/>
    </source>
</evidence>
<keyword evidence="2" id="KW-0732">Signal</keyword>
<dbReference type="AlphaFoldDB" id="A0A8J3JYW1"/>
<sequence>MQIGKAGVVAAGALATVAVLGSAAAAAPAPGPAHADPVRTAATTLKQAAVQQAAGQALAAVDAAARGPQQDVRQPLISIANGTALTAAAWQTCGSTSSQVVAASVALRSPATVLGDCANANVLIRQNQVPGIISILDDTSVNALPIQICGSNAAVAGVTAAVGSPATVVGDCFNANTLIADPKRNAQEVPRSVLSLLSGSVVNAAAVQVCGSTASIVGVAAAVQSPTTVLGDCYNSNSTIQQRKDPAVIPLLSNQVLDILPLQTCASSGLLGQLGPALPINSPSFVAGQCKSGNQDIQGDSEPSLLGAAGLKH</sequence>
<organism evidence="3 4">
    <name type="scientific">Catellatospora bangladeshensis</name>
    <dbReference type="NCBI Taxonomy" id="310355"/>
    <lineage>
        <taxon>Bacteria</taxon>
        <taxon>Bacillati</taxon>
        <taxon>Actinomycetota</taxon>
        <taxon>Actinomycetes</taxon>
        <taxon>Micromonosporales</taxon>
        <taxon>Micromonosporaceae</taxon>
        <taxon>Catellatospora</taxon>
    </lineage>
</organism>
<evidence type="ECO:0000313" key="4">
    <source>
        <dbReference type="Proteomes" id="UP000601223"/>
    </source>
</evidence>
<feature type="chain" id="PRO_5035197256" description="Secreted protein" evidence="2">
    <location>
        <begin position="36"/>
        <end position="313"/>
    </location>
</feature>
<proteinExistence type="predicted"/>
<keyword evidence="4" id="KW-1185">Reference proteome</keyword>
<dbReference type="EMBL" id="BONF01000048">
    <property type="protein sequence ID" value="GIF85539.1"/>
    <property type="molecule type" value="Genomic_DNA"/>
</dbReference>
<comment type="caution">
    <text evidence="3">The sequence shown here is derived from an EMBL/GenBank/DDBJ whole genome shotgun (WGS) entry which is preliminary data.</text>
</comment>
<feature type="signal peptide" evidence="2">
    <location>
        <begin position="1"/>
        <end position="35"/>
    </location>
</feature>
<evidence type="ECO:0000256" key="2">
    <source>
        <dbReference type="SAM" id="SignalP"/>
    </source>
</evidence>
<evidence type="ECO:0000256" key="1">
    <source>
        <dbReference type="SAM" id="MobiDB-lite"/>
    </source>
</evidence>
<protein>
    <recommendedName>
        <fullName evidence="5">Secreted protein</fullName>
    </recommendedName>
</protein>
<accession>A0A8J3JYW1</accession>
<dbReference type="Proteomes" id="UP000601223">
    <property type="component" value="Unassembled WGS sequence"/>
</dbReference>
<name>A0A8J3JYW1_9ACTN</name>